<dbReference type="EMBL" id="GBXM01045487">
    <property type="protein sequence ID" value="JAH63090.1"/>
    <property type="molecule type" value="Transcribed_RNA"/>
</dbReference>
<accession>A0A0E9Q878</accession>
<dbReference type="EMBL" id="GBXM01095628">
    <property type="protein sequence ID" value="JAH12949.1"/>
    <property type="molecule type" value="Transcribed_RNA"/>
</dbReference>
<protein>
    <submittedName>
        <fullName evidence="1">Uncharacterized protein</fullName>
    </submittedName>
</protein>
<reference evidence="1" key="2">
    <citation type="journal article" date="2015" name="Fish Shellfish Immunol.">
        <title>Early steps in the European eel (Anguilla anguilla)-Vibrio vulnificus interaction in the gills: Role of the RtxA13 toxin.</title>
        <authorList>
            <person name="Callol A."/>
            <person name="Pajuelo D."/>
            <person name="Ebbesson L."/>
            <person name="Teles M."/>
            <person name="MacKenzie S."/>
            <person name="Amaro C."/>
        </authorList>
    </citation>
    <scope>NUCLEOTIDE SEQUENCE</scope>
</reference>
<sequence length="31" mass="3598">MKNVLILDEADVYCTTSHYQLLWTPGRLAVF</sequence>
<organism evidence="1">
    <name type="scientific">Anguilla anguilla</name>
    <name type="common">European freshwater eel</name>
    <name type="synonym">Muraena anguilla</name>
    <dbReference type="NCBI Taxonomy" id="7936"/>
    <lineage>
        <taxon>Eukaryota</taxon>
        <taxon>Metazoa</taxon>
        <taxon>Chordata</taxon>
        <taxon>Craniata</taxon>
        <taxon>Vertebrata</taxon>
        <taxon>Euteleostomi</taxon>
        <taxon>Actinopterygii</taxon>
        <taxon>Neopterygii</taxon>
        <taxon>Teleostei</taxon>
        <taxon>Anguilliformes</taxon>
        <taxon>Anguillidae</taxon>
        <taxon>Anguilla</taxon>
    </lineage>
</organism>
<evidence type="ECO:0000313" key="1">
    <source>
        <dbReference type="EMBL" id="JAH12949.1"/>
    </source>
</evidence>
<proteinExistence type="predicted"/>
<name>A0A0E9Q878_ANGAN</name>
<dbReference type="AlphaFoldDB" id="A0A0E9Q878"/>
<reference evidence="1" key="1">
    <citation type="submission" date="2014-11" db="EMBL/GenBank/DDBJ databases">
        <authorList>
            <person name="Amaro Gonzalez C."/>
        </authorList>
    </citation>
    <scope>NUCLEOTIDE SEQUENCE</scope>
</reference>